<evidence type="ECO:0000313" key="2">
    <source>
        <dbReference type="Proteomes" id="UP001207468"/>
    </source>
</evidence>
<comment type="caution">
    <text evidence="1">The sequence shown here is derived from an EMBL/GenBank/DDBJ whole genome shotgun (WGS) entry which is preliminary data.</text>
</comment>
<feature type="non-terminal residue" evidence="1">
    <location>
        <position position="65"/>
    </location>
</feature>
<protein>
    <submittedName>
        <fullName evidence="1">Uncharacterized protein</fullName>
    </submittedName>
</protein>
<dbReference type="EMBL" id="JAGFNK010000164">
    <property type="protein sequence ID" value="KAI9462751.1"/>
    <property type="molecule type" value="Genomic_DNA"/>
</dbReference>
<reference evidence="1" key="1">
    <citation type="submission" date="2021-03" db="EMBL/GenBank/DDBJ databases">
        <title>Evolutionary priming and transition to the ectomycorrhizal habit in an iconic lineage of mushroom-forming fungi: is preadaptation a requirement?</title>
        <authorList>
            <consortium name="DOE Joint Genome Institute"/>
            <person name="Looney B.P."/>
            <person name="Miyauchi S."/>
            <person name="Morin E."/>
            <person name="Drula E."/>
            <person name="Courty P.E."/>
            <person name="Chicoki N."/>
            <person name="Fauchery L."/>
            <person name="Kohler A."/>
            <person name="Kuo A."/>
            <person name="LaButti K."/>
            <person name="Pangilinan J."/>
            <person name="Lipzen A."/>
            <person name="Riley R."/>
            <person name="Andreopoulos W."/>
            <person name="He G."/>
            <person name="Johnson J."/>
            <person name="Barry K.W."/>
            <person name="Grigoriev I.V."/>
            <person name="Nagy L."/>
            <person name="Hibbett D."/>
            <person name="Henrissat B."/>
            <person name="Matheny P.B."/>
            <person name="Labbe J."/>
            <person name="Martin A.F."/>
        </authorList>
    </citation>
    <scope>NUCLEOTIDE SEQUENCE</scope>
    <source>
        <strain evidence="1">BPL698</strain>
    </source>
</reference>
<sequence>RNKKTPPCGPTRLLQILISESAHLTWILRCESVIQGLQHGRALIATRWRNAINRRLTTDKLMTTK</sequence>
<name>A0ACC0U5A8_9AGAM</name>
<dbReference type="Proteomes" id="UP001207468">
    <property type="component" value="Unassembled WGS sequence"/>
</dbReference>
<feature type="non-terminal residue" evidence="1">
    <location>
        <position position="1"/>
    </location>
</feature>
<keyword evidence="2" id="KW-1185">Reference proteome</keyword>
<gene>
    <name evidence="1" type="ORF">F5148DRAFT_954742</name>
</gene>
<evidence type="ECO:0000313" key="1">
    <source>
        <dbReference type="EMBL" id="KAI9462751.1"/>
    </source>
</evidence>
<accession>A0ACC0U5A8</accession>
<organism evidence="1 2">
    <name type="scientific">Russula earlei</name>
    <dbReference type="NCBI Taxonomy" id="71964"/>
    <lineage>
        <taxon>Eukaryota</taxon>
        <taxon>Fungi</taxon>
        <taxon>Dikarya</taxon>
        <taxon>Basidiomycota</taxon>
        <taxon>Agaricomycotina</taxon>
        <taxon>Agaricomycetes</taxon>
        <taxon>Russulales</taxon>
        <taxon>Russulaceae</taxon>
        <taxon>Russula</taxon>
    </lineage>
</organism>
<proteinExistence type="predicted"/>